<sequence>MHTATTPPRIAAFQDSFTDEVIGLILHIQNDESKVGLSIDDQPELLDINRCFIAHGGGFWIALDAGAHVVGTIALQIETATVAVLKKFFVSAAWRGAGMGCASRLYETLLAHAKRKGIETILLDTPSVSTRSHAFYRRQGFRQIAADELPVKYPYPDRDSLLFRLDLARDQKR</sequence>
<reference evidence="4 5" key="1">
    <citation type="journal article" date="2014" name="Genome Announc.">
        <title>Draft Genome Sequence of the Haloacid-Degrading Burkholderia caribensis Strain MBA4.</title>
        <authorList>
            <person name="Pan Y."/>
            <person name="Kong K.F."/>
            <person name="Tsang J.S."/>
        </authorList>
    </citation>
    <scope>NUCLEOTIDE SEQUENCE [LARGE SCALE GENOMIC DNA]</scope>
    <source>
        <strain evidence="4 5">852011</strain>
    </source>
</reference>
<dbReference type="GO" id="GO:0008080">
    <property type="term" value="F:N-acetyltransferase activity"/>
    <property type="evidence" value="ECO:0007669"/>
    <property type="project" value="InterPro"/>
</dbReference>
<dbReference type="InterPro" id="IPR016181">
    <property type="entry name" value="Acyl_CoA_acyltransferase"/>
</dbReference>
<geneLocation type="plasmid" evidence="4">
    <name>unnamed</name>
</geneLocation>
<dbReference type="EMBL" id="JAYLVJ010000007">
    <property type="protein sequence ID" value="MEO1753727.1"/>
    <property type="molecule type" value="Genomic_DNA"/>
</dbReference>
<keyword evidence="1" id="KW-0808">Transferase</keyword>
<dbReference type="AlphaFoldDB" id="A0A9Q6SAQ2"/>
<name>A0A9Q6SAQ2_9BURK</name>
<dbReference type="CDD" id="cd04301">
    <property type="entry name" value="NAT_SF"/>
    <property type="match status" value="1"/>
</dbReference>
<accession>A0A9Q6SAQ2</accession>
<proteinExistence type="predicted"/>
<dbReference type="EMBL" id="CP015960">
    <property type="protein sequence ID" value="QLB67436.1"/>
    <property type="molecule type" value="Genomic_DNA"/>
</dbReference>
<organism evidence="4 5">
    <name type="scientific">Paraburkholderia caribensis</name>
    <dbReference type="NCBI Taxonomy" id="75105"/>
    <lineage>
        <taxon>Bacteria</taxon>
        <taxon>Pseudomonadati</taxon>
        <taxon>Pseudomonadota</taxon>
        <taxon>Betaproteobacteria</taxon>
        <taxon>Burkholderiales</taxon>
        <taxon>Burkholderiaceae</taxon>
        <taxon>Paraburkholderia</taxon>
    </lineage>
</organism>
<dbReference type="PANTHER" id="PTHR13947:SF37">
    <property type="entry name" value="LD18367P"/>
    <property type="match status" value="1"/>
</dbReference>
<evidence type="ECO:0000313" key="6">
    <source>
        <dbReference type="Proteomes" id="UP001462961"/>
    </source>
</evidence>
<dbReference type="Proteomes" id="UP001462961">
    <property type="component" value="Unassembled WGS sequence"/>
</dbReference>
<dbReference type="PANTHER" id="PTHR13947">
    <property type="entry name" value="GNAT FAMILY N-ACETYLTRANSFERASE"/>
    <property type="match status" value="1"/>
</dbReference>
<dbReference type="Proteomes" id="UP000509548">
    <property type="component" value="Plasmid unnamed"/>
</dbReference>
<protein>
    <submittedName>
        <fullName evidence="4">GCN5 family acetyltransferase</fullName>
    </submittedName>
    <submittedName>
        <fullName evidence="3">GNAT family N-acetyltransferase</fullName>
    </submittedName>
</protein>
<geneLocation type="plasmid" evidence="5"/>
<keyword evidence="4" id="KW-0614">Plasmid</keyword>
<dbReference type="SUPFAM" id="SSF55729">
    <property type="entry name" value="Acyl-CoA N-acyltransferases (Nat)"/>
    <property type="match status" value="1"/>
</dbReference>
<evidence type="ECO:0000259" key="2">
    <source>
        <dbReference type="PROSITE" id="PS51186"/>
    </source>
</evidence>
<feature type="domain" description="N-acetyltransferase" evidence="2">
    <location>
        <begin position="8"/>
        <end position="168"/>
    </location>
</feature>
<dbReference type="InterPro" id="IPR000182">
    <property type="entry name" value="GNAT_dom"/>
</dbReference>
<dbReference type="Pfam" id="PF00583">
    <property type="entry name" value="Acetyltransf_1"/>
    <property type="match status" value="1"/>
</dbReference>
<reference evidence="4" key="2">
    <citation type="submission" date="2016-06" db="EMBL/GenBank/DDBJ databases">
        <authorList>
            <person name="Huang P."/>
            <person name="Jiang X."/>
            <person name="Liu X."/>
        </authorList>
    </citation>
    <scope>NUCLEOTIDE SEQUENCE</scope>
    <source>
        <strain evidence="4">852011</strain>
        <plasmid evidence="4">unnamed</plasmid>
    </source>
</reference>
<dbReference type="Gene3D" id="3.40.630.30">
    <property type="match status" value="1"/>
</dbReference>
<reference evidence="3 6" key="3">
    <citation type="submission" date="2024-01" db="EMBL/GenBank/DDBJ databases">
        <title>The diversity of rhizobia nodulating Mimosa spp. in eleven states of Brazil covering several biomes is determined by host plant, location, and edaphic factors.</title>
        <authorList>
            <person name="Rouws L."/>
            <person name="Barauna A."/>
            <person name="Beukes C."/>
            <person name="De Faria S.M."/>
            <person name="Gross E."/>
            <person name="Dos Reis Junior F.B."/>
            <person name="Simon M."/>
            <person name="Maluk M."/>
            <person name="Odee D.W."/>
            <person name="Kenicer G."/>
            <person name="Young J.P.W."/>
            <person name="Reis V.M."/>
            <person name="Zilli J."/>
            <person name="James E.K."/>
        </authorList>
    </citation>
    <scope>NUCLEOTIDE SEQUENCE [LARGE SCALE GENOMIC DNA]</scope>
    <source>
        <strain evidence="3 6">JHI1651</strain>
    </source>
</reference>
<keyword evidence="6" id="KW-1185">Reference proteome</keyword>
<evidence type="ECO:0000313" key="3">
    <source>
        <dbReference type="EMBL" id="MEO1753727.1"/>
    </source>
</evidence>
<evidence type="ECO:0000256" key="1">
    <source>
        <dbReference type="ARBA" id="ARBA00022679"/>
    </source>
</evidence>
<dbReference type="PROSITE" id="PS51186">
    <property type="entry name" value="GNAT"/>
    <property type="match status" value="1"/>
</dbReference>
<evidence type="ECO:0000313" key="5">
    <source>
        <dbReference type="Proteomes" id="UP000509548"/>
    </source>
</evidence>
<dbReference type="RefSeq" id="WP_062918711.1">
    <property type="nucleotide sequence ID" value="NZ_CP013349.1"/>
</dbReference>
<gene>
    <name evidence="4" type="ORF">A9O66_33920</name>
    <name evidence="3" type="ORF">VOI32_07310</name>
</gene>
<dbReference type="OrthoDB" id="9789603at2"/>
<evidence type="ECO:0000313" key="4">
    <source>
        <dbReference type="EMBL" id="QLB67436.1"/>
    </source>
</evidence>
<dbReference type="InterPro" id="IPR050769">
    <property type="entry name" value="NAT_camello-type"/>
</dbReference>